<accession>A0A512H7Z3</accession>
<dbReference type="PANTHER" id="PTHR40266">
    <property type="entry name" value="TOXIN HIGB-1"/>
    <property type="match status" value="1"/>
</dbReference>
<organism evidence="1 2">
    <name type="scientific">Pararhodospirillum oryzae</name>
    <dbReference type="NCBI Taxonomy" id="478448"/>
    <lineage>
        <taxon>Bacteria</taxon>
        <taxon>Pseudomonadati</taxon>
        <taxon>Pseudomonadota</taxon>
        <taxon>Alphaproteobacteria</taxon>
        <taxon>Rhodospirillales</taxon>
        <taxon>Rhodospirillaceae</taxon>
        <taxon>Pararhodospirillum</taxon>
    </lineage>
</organism>
<keyword evidence="2" id="KW-1185">Reference proteome</keyword>
<dbReference type="PANTHER" id="PTHR40266:SF2">
    <property type="entry name" value="TOXIN HIGB-1"/>
    <property type="match status" value="1"/>
</dbReference>
<dbReference type="InterPro" id="IPR035093">
    <property type="entry name" value="RelE/ParE_toxin_dom_sf"/>
</dbReference>
<comment type="caution">
    <text evidence="1">The sequence shown here is derived from an EMBL/GenBank/DDBJ whole genome shotgun (WGS) entry which is preliminary data.</text>
</comment>
<proteinExistence type="predicted"/>
<protein>
    <submittedName>
        <fullName evidence="1">Plasmid maintenance system killer protein</fullName>
    </submittedName>
</protein>
<gene>
    <name evidence="1" type="ORF">ROR02_16410</name>
</gene>
<dbReference type="EMBL" id="BJZO01000038">
    <property type="protein sequence ID" value="GEO81510.1"/>
    <property type="molecule type" value="Genomic_DNA"/>
</dbReference>
<name>A0A512H7Z3_9PROT</name>
<evidence type="ECO:0000313" key="2">
    <source>
        <dbReference type="Proteomes" id="UP000321567"/>
    </source>
</evidence>
<dbReference type="InterPro" id="IPR007711">
    <property type="entry name" value="HigB-1"/>
</dbReference>
<dbReference type="OrthoDB" id="9801102at2"/>
<dbReference type="Gene3D" id="3.30.2310.20">
    <property type="entry name" value="RelE-like"/>
    <property type="match status" value="1"/>
</dbReference>
<dbReference type="AlphaFoldDB" id="A0A512H7Z3"/>
<sequence>MIKSYANKDTEALARNINVSRFQAVERMARRKIAVLNAAPDLPSLAVPPGNRLEQLKGDRAGQYSIRINDQWRLCFHWKDGHAWDVEICDYH</sequence>
<dbReference type="SUPFAM" id="SSF143011">
    <property type="entry name" value="RelE-like"/>
    <property type="match status" value="1"/>
</dbReference>
<dbReference type="RefSeq" id="WP_147163547.1">
    <property type="nucleotide sequence ID" value="NZ_BJZO01000038.1"/>
</dbReference>
<dbReference type="Pfam" id="PF05015">
    <property type="entry name" value="HigB-like_toxin"/>
    <property type="match status" value="1"/>
</dbReference>
<dbReference type="Proteomes" id="UP000321567">
    <property type="component" value="Unassembled WGS sequence"/>
</dbReference>
<evidence type="ECO:0000313" key="1">
    <source>
        <dbReference type="EMBL" id="GEO81510.1"/>
    </source>
</evidence>
<reference evidence="1 2" key="1">
    <citation type="submission" date="2019-07" db="EMBL/GenBank/DDBJ databases">
        <title>Whole genome shotgun sequence of Rhodospirillum oryzae NBRC 107573.</title>
        <authorList>
            <person name="Hosoyama A."/>
            <person name="Uohara A."/>
            <person name="Ohji S."/>
            <person name="Ichikawa N."/>
        </authorList>
    </citation>
    <scope>NUCLEOTIDE SEQUENCE [LARGE SCALE GENOMIC DNA]</scope>
    <source>
        <strain evidence="1 2">NBRC 107573</strain>
    </source>
</reference>